<dbReference type="EMBL" id="AFZZ01000197">
    <property type="protein sequence ID" value="EHJ37827.1"/>
    <property type="molecule type" value="Genomic_DNA"/>
</dbReference>
<evidence type="ECO:0000256" key="2">
    <source>
        <dbReference type="ARBA" id="ARBA00022475"/>
    </source>
</evidence>
<evidence type="ECO:0000256" key="1">
    <source>
        <dbReference type="ARBA" id="ARBA00004651"/>
    </source>
</evidence>
<protein>
    <submittedName>
        <fullName evidence="8">ComEC/Rec2-like protein</fullName>
    </submittedName>
</protein>
<dbReference type="AlphaFoldDB" id="G6B0A1"/>
<evidence type="ECO:0000256" key="5">
    <source>
        <dbReference type="ARBA" id="ARBA00023136"/>
    </source>
</evidence>
<keyword evidence="3 6" id="KW-0812">Transmembrane</keyword>
<dbReference type="eggNOG" id="COG0658">
    <property type="taxonomic scope" value="Bacteria"/>
</dbReference>
<evidence type="ECO:0000256" key="4">
    <source>
        <dbReference type="ARBA" id="ARBA00022989"/>
    </source>
</evidence>
<gene>
    <name evidence="8" type="ORF">HMPREF0673_02319</name>
</gene>
<dbReference type="InterPro" id="IPR004477">
    <property type="entry name" value="ComEC_N"/>
</dbReference>
<feature type="transmembrane region" description="Helical" evidence="6">
    <location>
        <begin position="457"/>
        <end position="480"/>
    </location>
</feature>
<dbReference type="PATRIC" id="fig|1002367.3.peg.1873"/>
<keyword evidence="4 6" id="KW-1133">Transmembrane helix</keyword>
<evidence type="ECO:0000259" key="7">
    <source>
        <dbReference type="Pfam" id="PF03772"/>
    </source>
</evidence>
<keyword evidence="2" id="KW-1003">Cell membrane</keyword>
<feature type="transmembrane region" description="Helical" evidence="6">
    <location>
        <begin position="332"/>
        <end position="351"/>
    </location>
</feature>
<name>G6B0A1_9BACT</name>
<feature type="transmembrane region" description="Helical" evidence="6">
    <location>
        <begin position="288"/>
        <end position="312"/>
    </location>
</feature>
<evidence type="ECO:0000256" key="3">
    <source>
        <dbReference type="ARBA" id="ARBA00022692"/>
    </source>
</evidence>
<keyword evidence="5 6" id="KW-0472">Membrane</keyword>
<dbReference type="Proteomes" id="UP000004407">
    <property type="component" value="Unassembled WGS sequence"/>
</dbReference>
<comment type="caution">
    <text evidence="8">The sequence shown here is derived from an EMBL/GenBank/DDBJ whole genome shotgun (WGS) entry which is preliminary data.</text>
</comment>
<feature type="transmembrane region" description="Helical" evidence="6">
    <location>
        <begin position="395"/>
        <end position="414"/>
    </location>
</feature>
<dbReference type="GO" id="GO:0005886">
    <property type="term" value="C:plasma membrane"/>
    <property type="evidence" value="ECO:0007669"/>
    <property type="project" value="UniProtKB-SubCell"/>
</dbReference>
<dbReference type="NCBIfam" id="TIGR00360">
    <property type="entry name" value="ComEC_N-term"/>
    <property type="match status" value="1"/>
</dbReference>
<comment type="subcellular location">
    <subcellularLocation>
        <location evidence="1">Cell membrane</location>
        <topology evidence="1">Multi-pass membrane protein</topology>
    </subcellularLocation>
</comment>
<organism evidence="8 9">
    <name type="scientific">Leyella stercorea DSM 18206</name>
    <dbReference type="NCBI Taxonomy" id="1002367"/>
    <lineage>
        <taxon>Bacteria</taxon>
        <taxon>Pseudomonadati</taxon>
        <taxon>Bacteroidota</taxon>
        <taxon>Bacteroidia</taxon>
        <taxon>Bacteroidales</taxon>
        <taxon>Prevotellaceae</taxon>
        <taxon>Leyella</taxon>
    </lineage>
</organism>
<dbReference type="HOGENOM" id="CLU_010363_5_1_10"/>
<feature type="transmembrane region" description="Helical" evidence="6">
    <location>
        <begin position="262"/>
        <end position="282"/>
    </location>
</feature>
<feature type="domain" description="ComEC/Rec2-related protein" evidence="7">
    <location>
        <begin position="238"/>
        <end position="513"/>
    </location>
</feature>
<evidence type="ECO:0000313" key="8">
    <source>
        <dbReference type="EMBL" id="EHJ37827.1"/>
    </source>
</evidence>
<dbReference type="InterPro" id="IPR052159">
    <property type="entry name" value="Competence_DNA_uptake"/>
</dbReference>
<feature type="transmembrane region" description="Helical" evidence="6">
    <location>
        <begin position="420"/>
        <end position="445"/>
    </location>
</feature>
<dbReference type="RefSeq" id="WP_007901792.1">
    <property type="nucleotide sequence ID" value="NZ_JH379450.1"/>
</dbReference>
<dbReference type="PANTHER" id="PTHR30619:SF1">
    <property type="entry name" value="RECOMBINATION PROTEIN 2"/>
    <property type="match status" value="1"/>
</dbReference>
<evidence type="ECO:0000256" key="6">
    <source>
        <dbReference type="SAM" id="Phobius"/>
    </source>
</evidence>
<dbReference type="GeneID" id="78337807"/>
<evidence type="ECO:0000313" key="9">
    <source>
        <dbReference type="Proteomes" id="UP000004407"/>
    </source>
</evidence>
<feature type="transmembrane region" description="Helical" evidence="6">
    <location>
        <begin position="492"/>
        <end position="512"/>
    </location>
</feature>
<dbReference type="Pfam" id="PF03772">
    <property type="entry name" value="Competence"/>
    <property type="match status" value="1"/>
</dbReference>
<reference evidence="8 9" key="1">
    <citation type="submission" date="2011-08" db="EMBL/GenBank/DDBJ databases">
        <authorList>
            <person name="Weinstock G."/>
            <person name="Sodergren E."/>
            <person name="Clifton S."/>
            <person name="Fulton L."/>
            <person name="Fulton B."/>
            <person name="Courtney L."/>
            <person name="Fronick C."/>
            <person name="Harrison M."/>
            <person name="Strong C."/>
            <person name="Farmer C."/>
            <person name="Delahaunty K."/>
            <person name="Markovic C."/>
            <person name="Hall O."/>
            <person name="Minx P."/>
            <person name="Tomlinson C."/>
            <person name="Mitreva M."/>
            <person name="Hou S."/>
            <person name="Chen J."/>
            <person name="Wollam A."/>
            <person name="Pepin K.H."/>
            <person name="Johnson M."/>
            <person name="Bhonagiri V."/>
            <person name="Zhang X."/>
            <person name="Suruliraj S."/>
            <person name="Warren W."/>
            <person name="Chinwalla A."/>
            <person name="Mardis E.R."/>
            <person name="Wilson R.K."/>
        </authorList>
    </citation>
    <scope>NUCLEOTIDE SEQUENCE [LARGE SCALE GENOMIC DNA]</scope>
    <source>
        <strain evidence="8 9">DSM 18206</strain>
    </source>
</reference>
<feature type="transmembrane region" description="Helical" evidence="6">
    <location>
        <begin position="357"/>
        <end position="374"/>
    </location>
</feature>
<sequence>MKTNGKLQLYPCLRVAMCLIAGIYVGDATAACVPLVLWQWLFIGLLAVVLLLYLLNRHAIVQTLILFGIIVAGGAWRIAYGERQQRYAFSGEEEAYEAVVVAQPIEKKRSFKCELAIVRGRLAGHKVNAYFQKSHTDTAALSLTVGDGITAQSVFSHFDDDARVQRGGFSWRRQRMVRNIVARTFIASDAWKRAEVSVRGMTWLGRLGLSLQSLRQRLLRRLRGSSVSEDAYATIAAMTLGDKTALTTQLRESYSKAGVSHVLALSGLHLGIIYAMLALLLGRLRNTVVGLVSTITLIWLFALMVGMSPGIVRSAAMFTLYASMTYLSREYLTLNSLAAAATIILVASPAMLWDVGFQMSFLAVLGIVIGHAMVRNNRFYVRYSRRGVVGKLVSLVFVSLAAQTFVLPLVMYYFGNVPLYFILANIVAVPLTTLIIYVSILLFVLSPLCALGTLTDVAWQWLAAAVGWLASGMNSLLSLIAKLPGASVEGVYISAVQLFAMYLLIAALLCVWRYCQRMYDSAHGTPIDRI</sequence>
<dbReference type="PANTHER" id="PTHR30619">
    <property type="entry name" value="DNA INTERNALIZATION/COMPETENCE PROTEIN COMEC/REC2"/>
    <property type="match status" value="1"/>
</dbReference>
<proteinExistence type="predicted"/>
<accession>G6B0A1</accession>